<protein>
    <submittedName>
        <fullName evidence="2">FAD dependent oxidoreductase</fullName>
    </submittedName>
</protein>
<dbReference type="PANTHER" id="PTHR13847">
    <property type="entry name" value="SARCOSINE DEHYDROGENASE-RELATED"/>
    <property type="match status" value="1"/>
</dbReference>
<accession>A0A0B7HGJ4</accession>
<dbReference type="GO" id="GO:0005737">
    <property type="term" value="C:cytoplasm"/>
    <property type="evidence" value="ECO:0007669"/>
    <property type="project" value="TreeGrafter"/>
</dbReference>
<dbReference type="AlphaFoldDB" id="A0A0B7HGJ4"/>
<dbReference type="Pfam" id="PF01266">
    <property type="entry name" value="DAO"/>
    <property type="match status" value="1"/>
</dbReference>
<dbReference type="Gene3D" id="3.50.50.60">
    <property type="entry name" value="FAD/NAD(P)-binding domain"/>
    <property type="match status" value="1"/>
</dbReference>
<name>A0A0B7HGJ4_9FLAO</name>
<keyword evidence="3" id="KW-1185">Reference proteome</keyword>
<dbReference type="EMBL" id="CDOD01000045">
    <property type="protein sequence ID" value="CEN38836.1"/>
    <property type="molecule type" value="Genomic_DNA"/>
</dbReference>
<dbReference type="SUPFAM" id="SSF51971">
    <property type="entry name" value="Nucleotide-binding domain"/>
    <property type="match status" value="1"/>
</dbReference>
<dbReference type="eggNOG" id="COG0665">
    <property type="taxonomic scope" value="Bacteria"/>
</dbReference>
<dbReference type="InterPro" id="IPR006076">
    <property type="entry name" value="FAD-dep_OxRdtase"/>
</dbReference>
<evidence type="ECO:0000313" key="2">
    <source>
        <dbReference type="EMBL" id="CEN38836.1"/>
    </source>
</evidence>
<evidence type="ECO:0000259" key="1">
    <source>
        <dbReference type="Pfam" id="PF01266"/>
    </source>
</evidence>
<reference evidence="3" key="1">
    <citation type="submission" date="2015-01" db="EMBL/GenBank/DDBJ databases">
        <authorList>
            <person name="MANFREDI Pablo"/>
        </authorList>
    </citation>
    <scope>NUCLEOTIDE SEQUENCE [LARGE SCALE GENOMIC DNA]</scope>
    <source>
        <strain evidence="3">Ccyn2B</strain>
    </source>
</reference>
<evidence type="ECO:0000313" key="3">
    <source>
        <dbReference type="Proteomes" id="UP000038055"/>
    </source>
</evidence>
<dbReference type="InterPro" id="IPR036188">
    <property type="entry name" value="FAD/NAD-bd_sf"/>
</dbReference>
<proteinExistence type="predicted"/>
<organism evidence="2 3">
    <name type="scientific">Capnocytophaga cynodegmi</name>
    <dbReference type="NCBI Taxonomy" id="28189"/>
    <lineage>
        <taxon>Bacteria</taxon>
        <taxon>Pseudomonadati</taxon>
        <taxon>Bacteroidota</taxon>
        <taxon>Flavobacteriia</taxon>
        <taxon>Flavobacteriales</taxon>
        <taxon>Flavobacteriaceae</taxon>
        <taxon>Capnocytophaga</taxon>
    </lineage>
</organism>
<dbReference type="RefSeq" id="WP_041994008.1">
    <property type="nucleotide sequence ID" value="NZ_CDOD01000045.1"/>
</dbReference>
<dbReference type="Gene3D" id="3.30.9.10">
    <property type="entry name" value="D-Amino Acid Oxidase, subunit A, domain 2"/>
    <property type="match status" value="1"/>
</dbReference>
<dbReference type="Proteomes" id="UP000038055">
    <property type="component" value="Unassembled WGS sequence"/>
</dbReference>
<dbReference type="STRING" id="28189.CCYN74_30130"/>
<dbReference type="Gene3D" id="3.40.50.720">
    <property type="entry name" value="NAD(P)-binding Rossmann-like Domain"/>
    <property type="match status" value="1"/>
</dbReference>
<feature type="domain" description="FAD dependent oxidoreductase" evidence="1">
    <location>
        <begin position="3"/>
        <end position="326"/>
    </location>
</feature>
<dbReference type="SUPFAM" id="SSF54373">
    <property type="entry name" value="FAD-linked reductases, C-terminal domain"/>
    <property type="match status" value="1"/>
</dbReference>
<gene>
    <name evidence="2" type="ORF">CCYN2B_50160</name>
</gene>
<sequence>MFDFIIVGAGLAGVTFANILEKNNKSFCIITDNSQIASLVAGGVYNPVVLKRFTPVWRANEQMNLLDSFYDEIEEKINKKIIIPIPILRKFASVEEQNNWFFASDKQVLSSYLSSEIISEKNRHIQAPFGFGKVLQTGRLDVKTYLQECTKLWKDESIFHQRRFNYEELKVSSDRIDYQTISAKNIVFCEGYGIVKNPYFNYLPMKPCKGETLTFYAPDLRLEEIVKSDGVILPIGDNFYKIGATYEWEDLSDTITEKAKNELLEKLNKLISCRYEIVEQEASVRPTVADRRPLVGKHPDYDNMWILNGLGTRGVMNAPFVAKNLYEMVYENKLIDREMNVERYRKYKI</sequence>